<reference evidence="2" key="1">
    <citation type="submission" date="2020-02" db="EMBL/GenBank/DDBJ databases">
        <authorList>
            <person name="Meier V. D."/>
        </authorList>
    </citation>
    <scope>NUCLEOTIDE SEQUENCE</scope>
    <source>
        <strain evidence="2">AVDCRST_MAG93</strain>
    </source>
</reference>
<name>A0A6J4MZS1_9CHLR</name>
<sequence length="161" mass="18234">MSDDNGPSRQLDLSATTVLLETTRPDGAFGVDVPLDIAFAAFSTIQLAGYDNAAQMIHFVSTVSKQLVELKVPEPSEMLYATLQRLHRARPAKPPTREELVLSFCYEMLKDKAISWTRAAEIANAILKSHPPNTPEGWRKKTERWIKRTEREKVGQRRRSK</sequence>
<proteinExistence type="predicted"/>
<dbReference type="EMBL" id="CADCTR010002775">
    <property type="protein sequence ID" value="CAA9368996.1"/>
    <property type="molecule type" value="Genomic_DNA"/>
</dbReference>
<dbReference type="AlphaFoldDB" id="A0A6J4MZS1"/>
<gene>
    <name evidence="2" type="ORF">AVDCRST_MAG93-8240</name>
</gene>
<accession>A0A6J4MZS1</accession>
<organism evidence="2">
    <name type="scientific">uncultured Chloroflexia bacterium</name>
    <dbReference type="NCBI Taxonomy" id="1672391"/>
    <lineage>
        <taxon>Bacteria</taxon>
        <taxon>Bacillati</taxon>
        <taxon>Chloroflexota</taxon>
        <taxon>Chloroflexia</taxon>
        <taxon>environmental samples</taxon>
    </lineage>
</organism>
<evidence type="ECO:0000313" key="2">
    <source>
        <dbReference type="EMBL" id="CAA9368996.1"/>
    </source>
</evidence>
<protein>
    <submittedName>
        <fullName evidence="2">Uncharacterized protein</fullName>
    </submittedName>
</protein>
<feature type="compositionally biased region" description="Basic and acidic residues" evidence="1">
    <location>
        <begin position="137"/>
        <end position="155"/>
    </location>
</feature>
<feature type="region of interest" description="Disordered" evidence="1">
    <location>
        <begin position="130"/>
        <end position="161"/>
    </location>
</feature>
<evidence type="ECO:0000256" key="1">
    <source>
        <dbReference type="SAM" id="MobiDB-lite"/>
    </source>
</evidence>